<evidence type="ECO:0008006" key="3">
    <source>
        <dbReference type="Google" id="ProtNLM"/>
    </source>
</evidence>
<organism evidence="1 2">
    <name type="scientific">Streptomyces koyangensis</name>
    <dbReference type="NCBI Taxonomy" id="188770"/>
    <lineage>
        <taxon>Bacteria</taxon>
        <taxon>Bacillati</taxon>
        <taxon>Actinomycetota</taxon>
        <taxon>Actinomycetes</taxon>
        <taxon>Kitasatosporales</taxon>
        <taxon>Streptomycetaceae</taxon>
        <taxon>Streptomyces</taxon>
        <taxon>Streptomyces aurantiacus group</taxon>
    </lineage>
</organism>
<protein>
    <recommendedName>
        <fullName evidence="3">DUF2180 family protein</fullName>
    </recommendedName>
</protein>
<evidence type="ECO:0000313" key="2">
    <source>
        <dbReference type="Proteomes" id="UP000596311"/>
    </source>
</evidence>
<accession>A0ABX7ENU7</accession>
<dbReference type="Proteomes" id="UP000596311">
    <property type="component" value="Chromosome"/>
</dbReference>
<sequence length="83" mass="8994">MTARACSPCGIGEHGFCTGNFDWYVGGYATPALTNRCGCPRCTTEVRALCTRCHQPCTPATAADHRTCARPHVPAQPRVKETR</sequence>
<reference evidence="1 2" key="1">
    <citation type="submission" date="2020-03" db="EMBL/GenBank/DDBJ databases">
        <title>Genome mining and metabolic profiling illuminate the polycyclic tetramate macrolactams from Streptomyces koyangensis SCSIO 5802.</title>
        <authorList>
            <person name="Ding W."/>
        </authorList>
    </citation>
    <scope>NUCLEOTIDE SEQUENCE [LARGE SCALE GENOMIC DNA]</scope>
    <source>
        <strain evidence="1 2">SCSIO 5802</strain>
    </source>
</reference>
<gene>
    <name evidence="1" type="ORF">G9U55_18535</name>
</gene>
<dbReference type="EMBL" id="CP049945">
    <property type="protein sequence ID" value="QRF06258.1"/>
    <property type="molecule type" value="Genomic_DNA"/>
</dbReference>
<evidence type="ECO:0000313" key="1">
    <source>
        <dbReference type="EMBL" id="QRF06258.1"/>
    </source>
</evidence>
<name>A0ABX7ENU7_9ACTN</name>
<proteinExistence type="predicted"/>
<keyword evidence="2" id="KW-1185">Reference proteome</keyword>